<dbReference type="RefSeq" id="WP_184863330.1">
    <property type="nucleotide sequence ID" value="NZ_BAAAWY010000004.1"/>
</dbReference>
<dbReference type="Proteomes" id="UP000585638">
    <property type="component" value="Unassembled WGS sequence"/>
</dbReference>
<feature type="transmembrane region" description="Helical" evidence="2">
    <location>
        <begin position="44"/>
        <end position="64"/>
    </location>
</feature>
<evidence type="ECO:0000313" key="3">
    <source>
        <dbReference type="EMBL" id="MBB5892525.1"/>
    </source>
</evidence>
<reference evidence="3 4" key="1">
    <citation type="submission" date="2020-08" db="EMBL/GenBank/DDBJ databases">
        <title>Sequencing the genomes of 1000 actinobacteria strains.</title>
        <authorList>
            <person name="Klenk H.-P."/>
        </authorList>
    </citation>
    <scope>NUCLEOTIDE SEQUENCE [LARGE SCALE GENOMIC DNA]</scope>
    <source>
        <strain evidence="3 4">DSM 43851</strain>
    </source>
</reference>
<gene>
    <name evidence="3" type="ORF">BJ998_003721</name>
</gene>
<protein>
    <submittedName>
        <fullName evidence="3">Uncharacterized protein</fullName>
    </submittedName>
</protein>
<keyword evidence="4" id="KW-1185">Reference proteome</keyword>
<evidence type="ECO:0000256" key="2">
    <source>
        <dbReference type="SAM" id="Phobius"/>
    </source>
</evidence>
<feature type="compositionally biased region" description="Polar residues" evidence="1">
    <location>
        <begin position="112"/>
        <end position="124"/>
    </location>
</feature>
<dbReference type="AlphaFoldDB" id="A0A7W9KHH9"/>
<proteinExistence type="predicted"/>
<name>A0A7W9KHH9_9PSEU</name>
<sequence>MDTEDEELLALLRAEVSAQTPPPVHTALDDVVRRGRRRLRTRRIGAALGVVAVVAGVGVATSVLRGALPGGGLPANQLGVASTSSASRTSTLSGWVIPSTRATAADGKDCTSGLSVPGTPQNSPVDLDRVNKTLLASLHEVSPKATMKITRTTNKPTADAVLASTWADVVDSGGGGSVYVEVHGFSGTPAQAADNDQFVGGECTPPRRKSLPDGTVMQLYAPLDYDPGHPSQALRVYTPAHRLYVITAEGFASTDWTQVANAEPGTLAVPEGAGRHSLPLTEDQLATVGERIAALG</sequence>
<accession>A0A7W9KHH9</accession>
<comment type="caution">
    <text evidence="3">The sequence shown here is derived from an EMBL/GenBank/DDBJ whole genome shotgun (WGS) entry which is preliminary data.</text>
</comment>
<evidence type="ECO:0000313" key="4">
    <source>
        <dbReference type="Proteomes" id="UP000585638"/>
    </source>
</evidence>
<dbReference type="EMBL" id="JACHIR010000001">
    <property type="protein sequence ID" value="MBB5892525.1"/>
    <property type="molecule type" value="Genomic_DNA"/>
</dbReference>
<keyword evidence="2" id="KW-0472">Membrane</keyword>
<feature type="region of interest" description="Disordered" evidence="1">
    <location>
        <begin position="104"/>
        <end position="126"/>
    </location>
</feature>
<keyword evidence="2" id="KW-1133">Transmembrane helix</keyword>
<evidence type="ECO:0000256" key="1">
    <source>
        <dbReference type="SAM" id="MobiDB-lite"/>
    </source>
</evidence>
<organism evidence="3 4">
    <name type="scientific">Kutzneria kofuensis</name>
    <dbReference type="NCBI Taxonomy" id="103725"/>
    <lineage>
        <taxon>Bacteria</taxon>
        <taxon>Bacillati</taxon>
        <taxon>Actinomycetota</taxon>
        <taxon>Actinomycetes</taxon>
        <taxon>Pseudonocardiales</taxon>
        <taxon>Pseudonocardiaceae</taxon>
        <taxon>Kutzneria</taxon>
    </lineage>
</organism>
<keyword evidence="2" id="KW-0812">Transmembrane</keyword>